<evidence type="ECO:0008006" key="3">
    <source>
        <dbReference type="Google" id="ProtNLM"/>
    </source>
</evidence>
<keyword evidence="1" id="KW-0732">Signal</keyword>
<dbReference type="EMBL" id="JAAGOX010000055">
    <property type="protein sequence ID" value="NDW47549.1"/>
    <property type="molecule type" value="Genomic_DNA"/>
</dbReference>
<evidence type="ECO:0000256" key="1">
    <source>
        <dbReference type="SAM" id="SignalP"/>
    </source>
</evidence>
<feature type="chain" id="PRO_5025509613" description="Porin" evidence="1">
    <location>
        <begin position="21"/>
        <end position="144"/>
    </location>
</feature>
<evidence type="ECO:0000313" key="2">
    <source>
        <dbReference type="EMBL" id="NDW47549.1"/>
    </source>
</evidence>
<feature type="signal peptide" evidence="1">
    <location>
        <begin position="1"/>
        <end position="20"/>
    </location>
</feature>
<dbReference type="RefSeq" id="WP_164132561.1">
    <property type="nucleotide sequence ID" value="NZ_JAAGOX010000055.1"/>
</dbReference>
<name>A0A6B2NYQ1_9RHOB</name>
<gene>
    <name evidence="2" type="ORF">G0P99_21610</name>
</gene>
<proteinExistence type="predicted"/>
<dbReference type="AlphaFoldDB" id="A0A6B2NYQ1"/>
<reference evidence="2" key="1">
    <citation type="submission" date="2020-02" db="EMBL/GenBank/DDBJ databases">
        <title>Delineation of the pyrene-degrading pathway in Roseobacter clade bacteria by genomic analysis.</title>
        <authorList>
            <person name="Zhou H."/>
            <person name="Wang H."/>
        </authorList>
    </citation>
    <scope>NUCLEOTIDE SEQUENCE</scope>
    <source>
        <strain evidence="2">PrR005</strain>
    </source>
</reference>
<accession>A0A6B2NYQ1</accession>
<organism evidence="2">
    <name type="scientific">Ruegeria sp. PrR005</name>
    <dbReference type="NCBI Taxonomy" id="2706882"/>
    <lineage>
        <taxon>Bacteria</taxon>
        <taxon>Pseudomonadati</taxon>
        <taxon>Pseudomonadota</taxon>
        <taxon>Alphaproteobacteria</taxon>
        <taxon>Rhodobacterales</taxon>
        <taxon>Roseobacteraceae</taxon>
        <taxon>Ruegeria</taxon>
    </lineage>
</organism>
<protein>
    <recommendedName>
        <fullName evidence="3">Porin</fullName>
    </recommendedName>
</protein>
<comment type="caution">
    <text evidence="2">The sequence shown here is derived from an EMBL/GenBank/DDBJ whole genome shotgun (WGS) entry which is preliminary data.</text>
</comment>
<sequence>MTVLIFVVSAGLGFSGAALSDQSQPVKPGKTSTTEQFDPLIWAETALGNRVDLSAGALPNGSKAGPFALSAAVPFADTGDIRFSFVGALAWDADLAQKSRYSIGAVAPVAALEARYKNAYLRAVPGESLDAETRLNFGLTIPLK</sequence>